<dbReference type="Proteomes" id="UP001595867">
    <property type="component" value="Unassembled WGS sequence"/>
</dbReference>
<name>A0ABV8IXS6_9ACTN</name>
<dbReference type="RefSeq" id="WP_378069431.1">
    <property type="nucleotide sequence ID" value="NZ_JBHSBL010000019.1"/>
</dbReference>
<reference evidence="2" key="1">
    <citation type="journal article" date="2019" name="Int. J. Syst. Evol. Microbiol.">
        <title>The Global Catalogue of Microorganisms (GCM) 10K type strain sequencing project: providing services to taxonomists for standard genome sequencing and annotation.</title>
        <authorList>
            <consortium name="The Broad Institute Genomics Platform"/>
            <consortium name="The Broad Institute Genome Sequencing Center for Infectious Disease"/>
            <person name="Wu L."/>
            <person name="Ma J."/>
        </authorList>
    </citation>
    <scope>NUCLEOTIDE SEQUENCE [LARGE SCALE GENOMIC DNA]</scope>
    <source>
        <strain evidence="2">TBRC 5832</strain>
    </source>
</reference>
<organism evidence="1 2">
    <name type="scientific">Actinoplanes subglobosus</name>
    <dbReference type="NCBI Taxonomy" id="1547892"/>
    <lineage>
        <taxon>Bacteria</taxon>
        <taxon>Bacillati</taxon>
        <taxon>Actinomycetota</taxon>
        <taxon>Actinomycetes</taxon>
        <taxon>Micromonosporales</taxon>
        <taxon>Micromonosporaceae</taxon>
        <taxon>Actinoplanes</taxon>
    </lineage>
</organism>
<evidence type="ECO:0000313" key="2">
    <source>
        <dbReference type="Proteomes" id="UP001595867"/>
    </source>
</evidence>
<protein>
    <recommendedName>
        <fullName evidence="3">Transposase</fullName>
    </recommendedName>
</protein>
<gene>
    <name evidence="1" type="ORF">ACFO0C_26715</name>
</gene>
<evidence type="ECO:0008006" key="3">
    <source>
        <dbReference type="Google" id="ProtNLM"/>
    </source>
</evidence>
<proteinExistence type="predicted"/>
<keyword evidence="2" id="KW-1185">Reference proteome</keyword>
<comment type="caution">
    <text evidence="1">The sequence shown here is derived from an EMBL/GenBank/DDBJ whole genome shotgun (WGS) entry which is preliminary data.</text>
</comment>
<dbReference type="EMBL" id="JBHSBL010000019">
    <property type="protein sequence ID" value="MFC4068536.1"/>
    <property type="molecule type" value="Genomic_DNA"/>
</dbReference>
<evidence type="ECO:0000313" key="1">
    <source>
        <dbReference type="EMBL" id="MFC4068536.1"/>
    </source>
</evidence>
<accession>A0ABV8IXS6</accession>
<sequence>MTRMLRAIGEWAEPLAESWPDVCAFVTGEGPDPETVAYLRSGTVFVVRMTPWRCDLCGTANGQAVLTDGVDYTWPEGLAHYVEAHGVRLPVRLRGTVPPVDVGWFENAPAQHRRGDDRRNLVAGSAARAGAAPSGLLPQLGAVLVEPAGTC</sequence>